<dbReference type="Proteomes" id="UP000187181">
    <property type="component" value="Unassembled WGS sequence"/>
</dbReference>
<protein>
    <submittedName>
        <fullName evidence="2">Uncharacterized protein</fullName>
    </submittedName>
</protein>
<evidence type="ECO:0000313" key="2">
    <source>
        <dbReference type="EMBL" id="SIT81700.1"/>
    </source>
</evidence>
<evidence type="ECO:0000313" key="3">
    <source>
        <dbReference type="Proteomes" id="UP000187181"/>
    </source>
</evidence>
<dbReference type="AlphaFoldDB" id="A0A1R3WTQ2"/>
<name>A0A1R3WTQ2_9BACT</name>
<keyword evidence="1" id="KW-1133">Transmembrane helix</keyword>
<feature type="transmembrane region" description="Helical" evidence="1">
    <location>
        <begin position="12"/>
        <end position="30"/>
    </location>
</feature>
<accession>A0A1R3WTQ2</accession>
<keyword evidence="3" id="KW-1185">Reference proteome</keyword>
<keyword evidence="1" id="KW-0812">Transmembrane</keyword>
<organism evidence="2 3">
    <name type="scientific">Pontibacter indicus</name>
    <dbReference type="NCBI Taxonomy" id="1317125"/>
    <lineage>
        <taxon>Bacteria</taxon>
        <taxon>Pseudomonadati</taxon>
        <taxon>Bacteroidota</taxon>
        <taxon>Cytophagia</taxon>
        <taxon>Cytophagales</taxon>
        <taxon>Hymenobacteraceae</taxon>
        <taxon>Pontibacter</taxon>
    </lineage>
</organism>
<evidence type="ECO:0000256" key="1">
    <source>
        <dbReference type="SAM" id="Phobius"/>
    </source>
</evidence>
<reference evidence="3" key="1">
    <citation type="submission" date="2017-01" db="EMBL/GenBank/DDBJ databases">
        <authorList>
            <person name="Varghese N."/>
            <person name="Submissions S."/>
        </authorList>
    </citation>
    <scope>NUCLEOTIDE SEQUENCE [LARGE SCALE GENOMIC DNA]</scope>
    <source>
        <strain evidence="3">LP100</strain>
    </source>
</reference>
<dbReference type="EMBL" id="FTPP01000001">
    <property type="protein sequence ID" value="SIT81700.1"/>
    <property type="molecule type" value="Genomic_DNA"/>
</dbReference>
<sequence>MPLWKSIQKQRIEIVFLTVAFGFATAFPSLQSEKRMKTKFYNPSLLEVNFAKALQDMAQQLEDRLDSGKVINITPIHNTDNPMVIYKLKDEEGDLHEVVVQIIQRPDNLVS</sequence>
<gene>
    <name evidence="2" type="ORF">SAMN05444128_1008</name>
</gene>
<proteinExistence type="predicted"/>
<dbReference type="RefSeq" id="WP_244554600.1">
    <property type="nucleotide sequence ID" value="NZ_FTPP01000001.1"/>
</dbReference>
<keyword evidence="1" id="KW-0472">Membrane</keyword>